<evidence type="ECO:0000313" key="9">
    <source>
        <dbReference type="EMBL" id="KIA66756.1"/>
    </source>
</evidence>
<evidence type="ECO:0000256" key="3">
    <source>
        <dbReference type="ARBA" id="ARBA00022475"/>
    </source>
</evidence>
<dbReference type="PROSITE" id="PS50928">
    <property type="entry name" value="ABC_TM1"/>
    <property type="match status" value="1"/>
</dbReference>
<dbReference type="PANTHER" id="PTHR43163:SF3">
    <property type="entry name" value="PEPTIDE ABC TRANSPORTER PERMEASE PROTEIN"/>
    <property type="match status" value="1"/>
</dbReference>
<dbReference type="PANTHER" id="PTHR43163">
    <property type="entry name" value="DIPEPTIDE TRANSPORT SYSTEM PERMEASE PROTEIN DPPB-RELATED"/>
    <property type="match status" value="1"/>
</dbReference>
<comment type="similarity">
    <text evidence="7">Belongs to the binding-protein-dependent transport system permease family.</text>
</comment>
<evidence type="ECO:0000256" key="1">
    <source>
        <dbReference type="ARBA" id="ARBA00004651"/>
    </source>
</evidence>
<protein>
    <submittedName>
        <fullName evidence="9">ABC transporter permease</fullName>
    </submittedName>
</protein>
<dbReference type="InterPro" id="IPR000515">
    <property type="entry name" value="MetI-like"/>
</dbReference>
<keyword evidence="6 7" id="KW-0472">Membrane</keyword>
<feature type="transmembrane region" description="Helical" evidence="7">
    <location>
        <begin position="198"/>
        <end position="215"/>
    </location>
</feature>
<feature type="transmembrane region" description="Helical" evidence="7">
    <location>
        <begin position="261"/>
        <end position="284"/>
    </location>
</feature>
<gene>
    <name evidence="9" type="ORF">FG87_01180</name>
</gene>
<evidence type="ECO:0000256" key="5">
    <source>
        <dbReference type="ARBA" id="ARBA00022989"/>
    </source>
</evidence>
<evidence type="ECO:0000256" key="6">
    <source>
        <dbReference type="ARBA" id="ARBA00023136"/>
    </source>
</evidence>
<dbReference type="Gene3D" id="1.10.3720.10">
    <property type="entry name" value="MetI-like"/>
    <property type="match status" value="1"/>
</dbReference>
<dbReference type="InterPro" id="IPR035906">
    <property type="entry name" value="MetI-like_sf"/>
</dbReference>
<keyword evidence="10" id="KW-1185">Reference proteome</keyword>
<keyword evidence="2 7" id="KW-0813">Transport</keyword>
<feature type="transmembrane region" description="Helical" evidence="7">
    <location>
        <begin position="20"/>
        <end position="41"/>
    </location>
</feature>
<feature type="transmembrane region" description="Helical" evidence="7">
    <location>
        <begin position="152"/>
        <end position="178"/>
    </location>
</feature>
<keyword evidence="4 7" id="KW-0812">Transmembrane</keyword>
<comment type="subcellular location">
    <subcellularLocation>
        <location evidence="1 7">Cell membrane</location>
        <topology evidence="1 7">Multi-pass membrane protein</topology>
    </subcellularLocation>
</comment>
<organism evidence="9 10">
    <name type="scientific">Nocardia vulneris</name>
    <dbReference type="NCBI Taxonomy" id="1141657"/>
    <lineage>
        <taxon>Bacteria</taxon>
        <taxon>Bacillati</taxon>
        <taxon>Actinomycetota</taxon>
        <taxon>Actinomycetes</taxon>
        <taxon>Mycobacteriales</taxon>
        <taxon>Nocardiaceae</taxon>
        <taxon>Nocardia</taxon>
    </lineage>
</organism>
<dbReference type="Pfam" id="PF00528">
    <property type="entry name" value="BPD_transp_1"/>
    <property type="match status" value="1"/>
</dbReference>
<name>A0ABR4ZMW9_9NOCA</name>
<dbReference type="InterPro" id="IPR045621">
    <property type="entry name" value="BPD_transp_1_N"/>
</dbReference>
<sequence>MGELRHDLAGSLTVVLRYVALRVCAGIAVLLGVALIVFGLFETLDSDAATVILSREGGGDPAPAQVAALRAQLGLDRPAPVRFAEWAGDFARGDFGNSLISGRPVREVLLGRFANSATLALLTAALLVPLAIGFGLAAGARAGSRTDRVISVAALTAESVPSFVSGVLLVATVSLTLQLLPAVSLLPTGTSVWDRPEILVLPVTCLLIGLSPHPVRMVRAQTAEVMASEYILTARLNGIRGARLFLRHVAPNAISASIHPLAGSVVGLIGGVAVVETLFVYPGLSQELLRAISARDFPFVQSTAVLLAAFGIGVHLLADLLALLVSPLARQQIVAGR</sequence>
<dbReference type="CDD" id="cd06261">
    <property type="entry name" value="TM_PBP2"/>
    <property type="match status" value="1"/>
</dbReference>
<keyword evidence="3" id="KW-1003">Cell membrane</keyword>
<feature type="domain" description="ABC transmembrane type-1" evidence="8">
    <location>
        <begin position="113"/>
        <end position="318"/>
    </location>
</feature>
<evidence type="ECO:0000259" key="8">
    <source>
        <dbReference type="PROSITE" id="PS50928"/>
    </source>
</evidence>
<feature type="transmembrane region" description="Helical" evidence="7">
    <location>
        <begin position="119"/>
        <end position="140"/>
    </location>
</feature>
<dbReference type="EMBL" id="JNFP01000001">
    <property type="protein sequence ID" value="KIA66756.1"/>
    <property type="molecule type" value="Genomic_DNA"/>
</dbReference>
<comment type="caution">
    <text evidence="9">The sequence shown here is derived from an EMBL/GenBank/DDBJ whole genome shotgun (WGS) entry which is preliminary data.</text>
</comment>
<accession>A0ABR4ZMW9</accession>
<dbReference type="SUPFAM" id="SSF161098">
    <property type="entry name" value="MetI-like"/>
    <property type="match status" value="1"/>
</dbReference>
<evidence type="ECO:0000256" key="2">
    <source>
        <dbReference type="ARBA" id="ARBA00022448"/>
    </source>
</evidence>
<proteinExistence type="inferred from homology"/>
<dbReference type="Proteomes" id="UP000031364">
    <property type="component" value="Unassembled WGS sequence"/>
</dbReference>
<reference evidence="9 10" key="1">
    <citation type="journal article" date="2014" name="Int. J. Syst. Evol. Microbiol.">
        <title>Nocardia vulneris sp. nov., isolated from wounds of human patients in North America.</title>
        <authorList>
            <person name="Lasker B.A."/>
            <person name="Bell M."/>
            <person name="Klenk H.P."/>
            <person name="Sproer C."/>
            <person name="Schumann C."/>
            <person name="Schumann P."/>
            <person name="Brown J.M."/>
        </authorList>
    </citation>
    <scope>NUCLEOTIDE SEQUENCE [LARGE SCALE GENOMIC DNA]</scope>
    <source>
        <strain evidence="9 10">W9851</strain>
    </source>
</reference>
<keyword evidence="5 7" id="KW-1133">Transmembrane helix</keyword>
<dbReference type="Pfam" id="PF19300">
    <property type="entry name" value="BPD_transp_1_N"/>
    <property type="match status" value="1"/>
</dbReference>
<evidence type="ECO:0000256" key="4">
    <source>
        <dbReference type="ARBA" id="ARBA00022692"/>
    </source>
</evidence>
<evidence type="ECO:0000313" key="10">
    <source>
        <dbReference type="Proteomes" id="UP000031364"/>
    </source>
</evidence>
<feature type="transmembrane region" description="Helical" evidence="7">
    <location>
        <begin position="304"/>
        <end position="329"/>
    </location>
</feature>
<evidence type="ECO:0000256" key="7">
    <source>
        <dbReference type="RuleBase" id="RU363032"/>
    </source>
</evidence>